<dbReference type="InterPro" id="IPR000547">
    <property type="entry name" value="Clathrin_H-chain/VPS_repeat"/>
</dbReference>
<dbReference type="GO" id="GO:0009267">
    <property type="term" value="P:cellular response to starvation"/>
    <property type="evidence" value="ECO:0007669"/>
    <property type="project" value="TreeGrafter"/>
</dbReference>
<feature type="region of interest" description="Disordered" evidence="4">
    <location>
        <begin position="338"/>
        <end position="367"/>
    </location>
</feature>
<organism evidence="6 7">
    <name type="scientific">Gomphillus americanus</name>
    <dbReference type="NCBI Taxonomy" id="1940652"/>
    <lineage>
        <taxon>Eukaryota</taxon>
        <taxon>Fungi</taxon>
        <taxon>Dikarya</taxon>
        <taxon>Ascomycota</taxon>
        <taxon>Pezizomycotina</taxon>
        <taxon>Lecanoromycetes</taxon>
        <taxon>OSLEUM clade</taxon>
        <taxon>Ostropomycetidae</taxon>
        <taxon>Ostropales</taxon>
        <taxon>Graphidaceae</taxon>
        <taxon>Gomphilloideae</taxon>
        <taxon>Gomphillus</taxon>
    </lineage>
</organism>
<proteinExistence type="predicted"/>
<evidence type="ECO:0000256" key="4">
    <source>
        <dbReference type="SAM" id="MobiDB-lite"/>
    </source>
</evidence>
<dbReference type="SUPFAM" id="SSF57850">
    <property type="entry name" value="RING/U-box"/>
    <property type="match status" value="1"/>
</dbReference>
<dbReference type="GO" id="GO:0030897">
    <property type="term" value="C:HOPS complex"/>
    <property type="evidence" value="ECO:0007669"/>
    <property type="project" value="TreeGrafter"/>
</dbReference>
<feature type="region of interest" description="Disordered" evidence="4">
    <location>
        <begin position="653"/>
        <end position="676"/>
    </location>
</feature>
<dbReference type="SMART" id="SM00320">
    <property type="entry name" value="WD40"/>
    <property type="match status" value="2"/>
</dbReference>
<sequence>MTEDGEEDERKAQETKSPPRTPKKKDVPEDASPREASGDEDEDEEDEEPRLKYASLTKSQRSLYRNGDAVSAFLVGGDKMIIGTHNGNVHVFSLPSFATIRVYHAHTASITAISVSPWPLPLPTSQESNNTTETQDPPIQSEGTPKKKGQQTLPNTPSNSIYIATASIDGNVCVYSLLNPEDVILRKFGRPVQAVALSPSYKHDRSYVSGGKAGNLVLTVGGQAGKSAQSNTDPNVSIASSWLSSIGLAGNTGTDTVLHTGEGSISTIKWSLSGRFLVWVNEYGIKTMRTNLHLEANEIDFAWKRISHTDRLKDAKWEDMSGVWTARAEWIDEEGLELDNDEDDDTARSKASTKAKNGVETGSIRSITSTKPNEGLELKKEKLLVGWGDAAWIMTLTDGLRGVGKKRRMGEAEVSKFLRFDCIVSGVSLYTPNLLLVLAYITPGEDEGKKAVRSDNTPRRGITRRQNALQPEMRIIDIHTKEEVCVPDTLNVSRFESLTAADYHLGALPVLRASTKTTTSRGALEVLGNVGTSIWDASLYSTKLLGTAAVDATLYSAQLSAQLFRSGGSVRSFGHDSLRSKDKVSDNDVIPSVANPGPNPALLTRSMKVFIQSPYDCVLAMKPTRTDHIAWLVEHEMYEEAWLELEAHPEAANTSTDTFDVKSGSSSPTRRQQNNTLYDFFDDTSSMSNKKKDVFSQAEEEKQRVGNKWIQQLVNAGEWHKAGQICGKVLRTSNSWERWVSVFTESDHHANIVQYIPTEPLRPPISSWVYEVMLGHYISYDRTKLPQLLESWAPDLFNVSNVASVMDTKLRSGEITESTLEDGVQGRDWRILMDCLAKLYLADGRKREALKCYIQLQDADVALALIRASHLIDVVADDIPGLILLRISKHQQREASVKELEELSIESIRLLVSEAHHGVVKPASVVQQLKGRKDLQLFLFFYFRALWQGDTGGDSGATKPSIKESTTDRLAIEGRSLVNDFADTALRLFAEYNRELLFEFLKASSSYDLSLASTICKERDYIPEYVYILAKEGRTKDALFIIIEKLDNVSQAIAFAREQGDIDLWEDLLNYSVNKPAFIRALLEEAGTSIDPINLIRKIPEGLEIMGLRESLTRMIREHELQHSISEGVARVFRGEVLVGMTQLRSGQKRGVRFDMPKDIPPASGQDLRKRRRQRRRVDDTSKIKIGQCSACGEPFENDSYLEELSADNSEPLLSFTCSHVFHLSCVLRYNEQSFRASPETALARDQSDSEDEAAQDEDLKLPPIEMGLYAMDGGIGPKIRYAEALKSRLQGRGCPLEVHKANDNDNDNGW</sequence>
<accession>A0A8H3ICL0</accession>
<feature type="region of interest" description="Disordered" evidence="4">
    <location>
        <begin position="1239"/>
        <end position="1261"/>
    </location>
</feature>
<feature type="region of interest" description="Disordered" evidence="4">
    <location>
        <begin position="116"/>
        <end position="156"/>
    </location>
</feature>
<feature type="domain" description="Vps41 beta-propeller" evidence="5">
    <location>
        <begin position="380"/>
        <end position="508"/>
    </location>
</feature>
<dbReference type="Pfam" id="PF23411">
    <property type="entry name" value="Beta-prop_Vps41"/>
    <property type="match status" value="2"/>
</dbReference>
<dbReference type="InterPro" id="IPR001680">
    <property type="entry name" value="WD40_rpt"/>
</dbReference>
<dbReference type="GO" id="GO:0034058">
    <property type="term" value="P:endosomal vesicle fusion"/>
    <property type="evidence" value="ECO:0007669"/>
    <property type="project" value="TreeGrafter"/>
</dbReference>
<evidence type="ECO:0000256" key="3">
    <source>
        <dbReference type="PROSITE-ProRule" id="PRU01006"/>
    </source>
</evidence>
<feature type="region of interest" description="Disordered" evidence="4">
    <location>
        <begin position="1"/>
        <end position="54"/>
    </location>
</feature>
<protein>
    <recommendedName>
        <fullName evidence="5">Vps41 beta-propeller domain-containing protein</fullName>
    </recommendedName>
</protein>
<feature type="compositionally biased region" description="Polar residues" evidence="4">
    <location>
        <begin position="123"/>
        <end position="143"/>
    </location>
</feature>
<dbReference type="Pfam" id="PF23556">
    <property type="entry name" value="TPR_Vps41"/>
    <property type="match status" value="1"/>
</dbReference>
<dbReference type="Gene3D" id="3.30.40.10">
    <property type="entry name" value="Zinc/RING finger domain, C3HC4 (zinc finger)"/>
    <property type="match status" value="1"/>
</dbReference>
<dbReference type="InterPro" id="IPR013083">
    <property type="entry name" value="Znf_RING/FYVE/PHD"/>
</dbReference>
<dbReference type="EMBL" id="CAJPDQ010000006">
    <property type="protein sequence ID" value="CAF9911135.1"/>
    <property type="molecule type" value="Genomic_DNA"/>
</dbReference>
<feature type="repeat" description="CHCR" evidence="3">
    <location>
        <begin position="988"/>
        <end position="1081"/>
    </location>
</feature>
<dbReference type="Gene3D" id="2.130.10.10">
    <property type="entry name" value="YVTN repeat-like/Quinoprotein amine dehydrogenase"/>
    <property type="match status" value="1"/>
</dbReference>
<dbReference type="GO" id="GO:0006623">
    <property type="term" value="P:protein targeting to vacuole"/>
    <property type="evidence" value="ECO:0007669"/>
    <property type="project" value="InterPro"/>
</dbReference>
<dbReference type="PROSITE" id="PS50236">
    <property type="entry name" value="CHCR"/>
    <property type="match status" value="1"/>
</dbReference>
<evidence type="ECO:0000313" key="6">
    <source>
        <dbReference type="EMBL" id="CAF9911135.1"/>
    </source>
</evidence>
<dbReference type="InterPro" id="IPR057780">
    <property type="entry name" value="Beta-prop_Vps41"/>
</dbReference>
<evidence type="ECO:0000256" key="2">
    <source>
        <dbReference type="ARBA" id="ARBA00022927"/>
    </source>
</evidence>
<name>A0A8H3ICL0_9LECA</name>
<evidence type="ECO:0000256" key="1">
    <source>
        <dbReference type="ARBA" id="ARBA00022448"/>
    </source>
</evidence>
<dbReference type="PANTHER" id="PTHR12616:SF1">
    <property type="entry name" value="VACUOLAR PROTEIN SORTING-ASSOCIATED PROTEIN 41 HOMOLOG"/>
    <property type="match status" value="1"/>
</dbReference>
<evidence type="ECO:0000259" key="5">
    <source>
        <dbReference type="Pfam" id="PF23411"/>
    </source>
</evidence>
<dbReference type="InterPro" id="IPR036322">
    <property type="entry name" value="WD40_repeat_dom_sf"/>
</dbReference>
<dbReference type="GO" id="GO:0016236">
    <property type="term" value="P:macroautophagy"/>
    <property type="evidence" value="ECO:0007669"/>
    <property type="project" value="TreeGrafter"/>
</dbReference>
<dbReference type="GO" id="GO:0005770">
    <property type="term" value="C:late endosome"/>
    <property type="evidence" value="ECO:0007669"/>
    <property type="project" value="TreeGrafter"/>
</dbReference>
<keyword evidence="1" id="KW-0813">Transport</keyword>
<feature type="region of interest" description="Disordered" evidence="4">
    <location>
        <begin position="1152"/>
        <end position="1180"/>
    </location>
</feature>
<keyword evidence="2" id="KW-0653">Protein transport</keyword>
<feature type="domain" description="Vps41 beta-propeller" evidence="5">
    <location>
        <begin position="159"/>
        <end position="222"/>
    </location>
</feature>
<evidence type="ECO:0000313" key="7">
    <source>
        <dbReference type="Proteomes" id="UP000664169"/>
    </source>
</evidence>
<dbReference type="InterPro" id="IPR011990">
    <property type="entry name" value="TPR-like_helical_dom_sf"/>
</dbReference>
<dbReference type="OrthoDB" id="244107at2759"/>
<dbReference type="Gene3D" id="1.25.40.10">
    <property type="entry name" value="Tetratricopeptide repeat domain"/>
    <property type="match status" value="1"/>
</dbReference>
<dbReference type="Proteomes" id="UP000664169">
    <property type="component" value="Unassembled WGS sequence"/>
</dbReference>
<reference evidence="6" key="1">
    <citation type="submission" date="2021-03" db="EMBL/GenBank/DDBJ databases">
        <authorList>
            <person name="Tagirdzhanova G."/>
        </authorList>
    </citation>
    <scope>NUCLEOTIDE SEQUENCE</scope>
</reference>
<dbReference type="PANTHER" id="PTHR12616">
    <property type="entry name" value="VACUOLAR PROTEIN SORTING VPS41"/>
    <property type="match status" value="1"/>
</dbReference>
<feature type="compositionally biased region" description="Basic and acidic residues" evidence="4">
    <location>
        <begin position="24"/>
        <end position="37"/>
    </location>
</feature>
<comment type="caution">
    <text evidence="6">The sequence shown here is derived from an EMBL/GenBank/DDBJ whole genome shotgun (WGS) entry which is preliminary data.</text>
</comment>
<dbReference type="InterPro" id="IPR015943">
    <property type="entry name" value="WD40/YVTN_repeat-like_dom_sf"/>
</dbReference>
<feature type="compositionally biased region" description="Acidic residues" evidence="4">
    <location>
        <begin position="38"/>
        <end position="48"/>
    </location>
</feature>
<gene>
    <name evidence="6" type="ORF">GOMPHAMPRED_007317</name>
</gene>
<keyword evidence="7" id="KW-1185">Reference proteome</keyword>
<dbReference type="SUPFAM" id="SSF50978">
    <property type="entry name" value="WD40 repeat-like"/>
    <property type="match status" value="1"/>
</dbReference>
<dbReference type="InterPro" id="IPR045111">
    <property type="entry name" value="Vps41/Vps8"/>
</dbReference>